<evidence type="ECO:0000256" key="1">
    <source>
        <dbReference type="SAM" id="MobiDB-lite"/>
    </source>
</evidence>
<feature type="signal peptide" evidence="2">
    <location>
        <begin position="1"/>
        <end position="18"/>
    </location>
</feature>
<protein>
    <recommendedName>
        <fullName evidence="4">Secreted protein</fullName>
    </recommendedName>
</protein>
<name>A0A7R9E5B0_9NEOP</name>
<evidence type="ECO:0000256" key="2">
    <source>
        <dbReference type="SAM" id="SignalP"/>
    </source>
</evidence>
<proteinExistence type="predicted"/>
<evidence type="ECO:0008006" key="4">
    <source>
        <dbReference type="Google" id="ProtNLM"/>
    </source>
</evidence>
<keyword evidence="2" id="KW-0732">Signal</keyword>
<accession>A0A7R9E5B0</accession>
<organism evidence="3">
    <name type="scientific">Timema monikensis</name>
    <dbReference type="NCBI Taxonomy" id="170555"/>
    <lineage>
        <taxon>Eukaryota</taxon>
        <taxon>Metazoa</taxon>
        <taxon>Ecdysozoa</taxon>
        <taxon>Arthropoda</taxon>
        <taxon>Hexapoda</taxon>
        <taxon>Insecta</taxon>
        <taxon>Pterygota</taxon>
        <taxon>Neoptera</taxon>
        <taxon>Polyneoptera</taxon>
        <taxon>Phasmatodea</taxon>
        <taxon>Timematodea</taxon>
        <taxon>Timematoidea</taxon>
        <taxon>Timematidae</taxon>
        <taxon>Timema</taxon>
    </lineage>
</organism>
<gene>
    <name evidence="3" type="ORF">TMSB3V08_LOCUS4554</name>
</gene>
<dbReference type="EMBL" id="OB793531">
    <property type="protein sequence ID" value="CAD7427722.1"/>
    <property type="molecule type" value="Genomic_DNA"/>
</dbReference>
<dbReference type="AlphaFoldDB" id="A0A7R9E5B0"/>
<evidence type="ECO:0000313" key="3">
    <source>
        <dbReference type="EMBL" id="CAD7427722.1"/>
    </source>
</evidence>
<feature type="chain" id="PRO_5030740422" description="Secreted protein" evidence="2">
    <location>
        <begin position="19"/>
        <end position="154"/>
    </location>
</feature>
<reference evidence="3" key="1">
    <citation type="submission" date="2020-11" db="EMBL/GenBank/DDBJ databases">
        <authorList>
            <person name="Tran Van P."/>
        </authorList>
    </citation>
    <scope>NUCLEOTIDE SEQUENCE</scope>
</reference>
<feature type="region of interest" description="Disordered" evidence="1">
    <location>
        <begin position="42"/>
        <end position="61"/>
    </location>
</feature>
<sequence length="154" mass="17015">MLAILLVVQVSMSKRLHAFLDRQAQPDVWFQWASPRSSIAIGSAQEAAPTPREAHGDASSSVPAHRLCGWWRGEGKARPPQASQQLSAPVIQVPPHGSATMSHWFFSWSFIRALKSVRQPLDVRTSKARGHSASFGATRANTLVHRYQSQELPL</sequence>